<protein>
    <submittedName>
        <fullName evidence="1">Uncharacterized protein</fullName>
    </submittedName>
</protein>
<keyword evidence="2" id="KW-1185">Reference proteome</keyword>
<accession>A0A0Q9W3K2</accession>
<dbReference type="OrthoDB" id="7844936at2759"/>
<dbReference type="AlphaFoldDB" id="A0A0Q9W3K2"/>
<sequence length="183" mass="20908">MEHREEEAATITSKTKVLAIGDGNEEYPKNKQLPAKDDVHFFREDFTKRLCLLLTGNPTPIHVVKDWDLVQRFGAASIKKDNQPRRYHFVCGRGNSYSTGEIISGPVFNAVDVLNIVKNRLKAENWISTNVIETPLKTKVSRAHDPFYGSDQYIQGIVSDALHAEDVKLFKFLLYLHRESIHK</sequence>
<evidence type="ECO:0000313" key="2">
    <source>
        <dbReference type="Proteomes" id="UP000008792"/>
    </source>
</evidence>
<name>A0A0Q9W3K2_DROVI</name>
<evidence type="ECO:0000313" key="1">
    <source>
        <dbReference type="EMBL" id="KRF79651.1"/>
    </source>
</evidence>
<dbReference type="Proteomes" id="UP000008792">
    <property type="component" value="Unassembled WGS sequence"/>
</dbReference>
<proteinExistence type="predicted"/>
<dbReference type="EMBL" id="CH940648">
    <property type="protein sequence ID" value="KRF79651.1"/>
    <property type="molecule type" value="Genomic_DNA"/>
</dbReference>
<gene>
    <name evidence="1" type="primary">Dvir\GJ26649</name>
    <name evidence="1" type="ORF">Dvir_GJ26649</name>
</gene>
<reference evidence="1 2" key="1">
    <citation type="journal article" date="2007" name="Nature">
        <title>Evolution of genes and genomes on the Drosophila phylogeny.</title>
        <authorList>
            <consortium name="Drosophila 12 Genomes Consortium"/>
            <person name="Clark A.G."/>
            <person name="Eisen M.B."/>
            <person name="Smith D.R."/>
            <person name="Bergman C.M."/>
            <person name="Oliver B."/>
            <person name="Markow T.A."/>
            <person name="Kaufman T.C."/>
            <person name="Kellis M."/>
            <person name="Gelbart W."/>
            <person name="Iyer V.N."/>
            <person name="Pollard D.A."/>
            <person name="Sackton T.B."/>
            <person name="Larracuente A.M."/>
            <person name="Singh N.D."/>
            <person name="Abad J.P."/>
            <person name="Abt D.N."/>
            <person name="Adryan B."/>
            <person name="Aguade M."/>
            <person name="Akashi H."/>
            <person name="Anderson W.W."/>
            <person name="Aquadro C.F."/>
            <person name="Ardell D.H."/>
            <person name="Arguello R."/>
            <person name="Artieri C.G."/>
            <person name="Barbash D.A."/>
            <person name="Barker D."/>
            <person name="Barsanti P."/>
            <person name="Batterham P."/>
            <person name="Batzoglou S."/>
            <person name="Begun D."/>
            <person name="Bhutkar A."/>
            <person name="Blanco E."/>
            <person name="Bosak S.A."/>
            <person name="Bradley R.K."/>
            <person name="Brand A.D."/>
            <person name="Brent M.R."/>
            <person name="Brooks A.N."/>
            <person name="Brown R.H."/>
            <person name="Butlin R.K."/>
            <person name="Caggese C."/>
            <person name="Calvi B.R."/>
            <person name="Bernardo de Carvalho A."/>
            <person name="Caspi A."/>
            <person name="Castrezana S."/>
            <person name="Celniker S.E."/>
            <person name="Chang J.L."/>
            <person name="Chapple C."/>
            <person name="Chatterji S."/>
            <person name="Chinwalla A."/>
            <person name="Civetta A."/>
            <person name="Clifton S.W."/>
            <person name="Comeron J.M."/>
            <person name="Costello J.C."/>
            <person name="Coyne J.A."/>
            <person name="Daub J."/>
            <person name="David R.G."/>
            <person name="Delcher A.L."/>
            <person name="Delehaunty K."/>
            <person name="Do C.B."/>
            <person name="Ebling H."/>
            <person name="Edwards K."/>
            <person name="Eickbush T."/>
            <person name="Evans J.D."/>
            <person name="Filipski A."/>
            <person name="Findeiss S."/>
            <person name="Freyhult E."/>
            <person name="Fulton L."/>
            <person name="Fulton R."/>
            <person name="Garcia A.C."/>
            <person name="Gardiner A."/>
            <person name="Garfield D.A."/>
            <person name="Garvin B.E."/>
            <person name="Gibson G."/>
            <person name="Gilbert D."/>
            <person name="Gnerre S."/>
            <person name="Godfrey J."/>
            <person name="Good R."/>
            <person name="Gotea V."/>
            <person name="Gravely B."/>
            <person name="Greenberg A.J."/>
            <person name="Griffiths-Jones S."/>
            <person name="Gross S."/>
            <person name="Guigo R."/>
            <person name="Gustafson E.A."/>
            <person name="Haerty W."/>
            <person name="Hahn M.W."/>
            <person name="Halligan D.L."/>
            <person name="Halpern A.L."/>
            <person name="Halter G.M."/>
            <person name="Han M.V."/>
            <person name="Heger A."/>
            <person name="Hillier L."/>
            <person name="Hinrichs A.S."/>
            <person name="Holmes I."/>
            <person name="Hoskins R.A."/>
            <person name="Hubisz M.J."/>
            <person name="Hultmark D."/>
            <person name="Huntley M.A."/>
            <person name="Jaffe D.B."/>
            <person name="Jagadeeshan S."/>
            <person name="Jeck W.R."/>
            <person name="Johnson J."/>
            <person name="Jones C.D."/>
            <person name="Jordan W.C."/>
            <person name="Karpen G.H."/>
            <person name="Kataoka E."/>
            <person name="Keightley P.D."/>
            <person name="Kheradpour P."/>
            <person name="Kirkness E.F."/>
            <person name="Koerich L.B."/>
            <person name="Kristiansen K."/>
            <person name="Kudrna D."/>
            <person name="Kulathinal R.J."/>
            <person name="Kumar S."/>
            <person name="Kwok R."/>
            <person name="Lander E."/>
            <person name="Langley C.H."/>
            <person name="Lapoint R."/>
            <person name="Lazzaro B.P."/>
            <person name="Lee S.J."/>
            <person name="Levesque L."/>
            <person name="Li R."/>
            <person name="Lin C.F."/>
            <person name="Lin M.F."/>
            <person name="Lindblad-Toh K."/>
            <person name="Llopart A."/>
            <person name="Long M."/>
            <person name="Low L."/>
            <person name="Lozovsky E."/>
            <person name="Lu J."/>
            <person name="Luo M."/>
            <person name="Machado C.A."/>
            <person name="Makalowski W."/>
            <person name="Marzo M."/>
            <person name="Matsuda M."/>
            <person name="Matzkin L."/>
            <person name="McAllister B."/>
            <person name="McBride C.S."/>
            <person name="McKernan B."/>
            <person name="McKernan K."/>
            <person name="Mendez-Lago M."/>
            <person name="Minx P."/>
            <person name="Mollenhauer M.U."/>
            <person name="Montooth K."/>
            <person name="Mount S.M."/>
            <person name="Mu X."/>
            <person name="Myers E."/>
            <person name="Negre B."/>
            <person name="Newfeld S."/>
            <person name="Nielsen R."/>
            <person name="Noor M.A."/>
            <person name="O'Grady P."/>
            <person name="Pachter L."/>
            <person name="Papaceit M."/>
            <person name="Parisi M.J."/>
            <person name="Parisi M."/>
            <person name="Parts L."/>
            <person name="Pedersen J.S."/>
            <person name="Pesole G."/>
            <person name="Phillippy A.M."/>
            <person name="Ponting C.P."/>
            <person name="Pop M."/>
            <person name="Porcelli D."/>
            <person name="Powell J.R."/>
            <person name="Prohaska S."/>
            <person name="Pruitt K."/>
            <person name="Puig M."/>
            <person name="Quesneville H."/>
            <person name="Ram K.R."/>
            <person name="Rand D."/>
            <person name="Rasmussen M.D."/>
            <person name="Reed L.K."/>
            <person name="Reenan R."/>
            <person name="Reily A."/>
            <person name="Remington K.A."/>
            <person name="Rieger T.T."/>
            <person name="Ritchie M.G."/>
            <person name="Robin C."/>
            <person name="Rogers Y.H."/>
            <person name="Rohde C."/>
            <person name="Rozas J."/>
            <person name="Rubenfield M.J."/>
            <person name="Ruiz A."/>
            <person name="Russo S."/>
            <person name="Salzberg S.L."/>
            <person name="Sanchez-Gracia A."/>
            <person name="Saranga D.J."/>
            <person name="Sato H."/>
            <person name="Schaeffer S.W."/>
            <person name="Schatz M.C."/>
            <person name="Schlenke T."/>
            <person name="Schwartz R."/>
            <person name="Segarra C."/>
            <person name="Singh R.S."/>
            <person name="Sirot L."/>
            <person name="Sirota M."/>
            <person name="Sisneros N.B."/>
            <person name="Smith C.D."/>
            <person name="Smith T.F."/>
            <person name="Spieth J."/>
            <person name="Stage D.E."/>
            <person name="Stark A."/>
            <person name="Stephan W."/>
            <person name="Strausberg R.L."/>
            <person name="Strempel S."/>
            <person name="Sturgill D."/>
            <person name="Sutton G."/>
            <person name="Sutton G.G."/>
            <person name="Tao W."/>
            <person name="Teichmann S."/>
            <person name="Tobari Y.N."/>
            <person name="Tomimura Y."/>
            <person name="Tsolas J.M."/>
            <person name="Valente V.L."/>
            <person name="Venter E."/>
            <person name="Venter J.C."/>
            <person name="Vicario S."/>
            <person name="Vieira F.G."/>
            <person name="Vilella A.J."/>
            <person name="Villasante A."/>
            <person name="Walenz B."/>
            <person name="Wang J."/>
            <person name="Wasserman M."/>
            <person name="Watts T."/>
            <person name="Wilson D."/>
            <person name="Wilson R.K."/>
            <person name="Wing R.A."/>
            <person name="Wolfner M.F."/>
            <person name="Wong A."/>
            <person name="Wong G.K."/>
            <person name="Wu C.I."/>
            <person name="Wu G."/>
            <person name="Yamamoto D."/>
            <person name="Yang H.P."/>
            <person name="Yang S.P."/>
            <person name="Yorke J.A."/>
            <person name="Yoshida K."/>
            <person name="Zdobnov E."/>
            <person name="Zhang P."/>
            <person name="Zhang Y."/>
            <person name="Zimin A.V."/>
            <person name="Baldwin J."/>
            <person name="Abdouelleil A."/>
            <person name="Abdulkadir J."/>
            <person name="Abebe A."/>
            <person name="Abera B."/>
            <person name="Abreu J."/>
            <person name="Acer S.C."/>
            <person name="Aftuck L."/>
            <person name="Alexander A."/>
            <person name="An P."/>
            <person name="Anderson E."/>
            <person name="Anderson S."/>
            <person name="Arachi H."/>
            <person name="Azer M."/>
            <person name="Bachantsang P."/>
            <person name="Barry A."/>
            <person name="Bayul T."/>
            <person name="Berlin A."/>
            <person name="Bessette D."/>
            <person name="Bloom T."/>
            <person name="Blye J."/>
            <person name="Boguslavskiy L."/>
            <person name="Bonnet C."/>
            <person name="Boukhgalter B."/>
            <person name="Bourzgui I."/>
            <person name="Brown A."/>
            <person name="Cahill P."/>
            <person name="Channer S."/>
            <person name="Cheshatsang Y."/>
            <person name="Chuda L."/>
            <person name="Citroen M."/>
            <person name="Collymore A."/>
            <person name="Cooke P."/>
            <person name="Costello M."/>
            <person name="D'Aco K."/>
            <person name="Daza R."/>
            <person name="De Haan G."/>
            <person name="DeGray S."/>
            <person name="DeMaso C."/>
            <person name="Dhargay N."/>
            <person name="Dooley K."/>
            <person name="Dooley E."/>
            <person name="Doricent M."/>
            <person name="Dorje P."/>
            <person name="Dorjee K."/>
            <person name="Dupes A."/>
            <person name="Elong R."/>
            <person name="Falk J."/>
            <person name="Farina A."/>
            <person name="Faro S."/>
            <person name="Ferguson D."/>
            <person name="Fisher S."/>
            <person name="Foley C.D."/>
            <person name="Franke A."/>
            <person name="Friedrich D."/>
            <person name="Gadbois L."/>
            <person name="Gearin G."/>
            <person name="Gearin C.R."/>
            <person name="Giannoukos G."/>
            <person name="Goode T."/>
            <person name="Graham J."/>
            <person name="Grandbois E."/>
            <person name="Grewal S."/>
            <person name="Gyaltsen K."/>
            <person name="Hafez N."/>
            <person name="Hagos B."/>
            <person name="Hall J."/>
            <person name="Henson C."/>
            <person name="Hollinger A."/>
            <person name="Honan T."/>
            <person name="Huard M.D."/>
            <person name="Hughes L."/>
            <person name="Hurhula B."/>
            <person name="Husby M.E."/>
            <person name="Kamat A."/>
            <person name="Kanga B."/>
            <person name="Kashin S."/>
            <person name="Khazanovich D."/>
            <person name="Kisner P."/>
            <person name="Lance K."/>
            <person name="Lara M."/>
            <person name="Lee W."/>
            <person name="Lennon N."/>
            <person name="Letendre F."/>
            <person name="LeVine R."/>
            <person name="Lipovsky A."/>
            <person name="Liu X."/>
            <person name="Liu J."/>
            <person name="Liu S."/>
            <person name="Lokyitsang T."/>
            <person name="Lokyitsang Y."/>
            <person name="Lubonja R."/>
            <person name="Lui A."/>
            <person name="MacDonald P."/>
            <person name="Magnisalis V."/>
            <person name="Maru K."/>
            <person name="Matthews C."/>
            <person name="McCusker W."/>
            <person name="McDonough S."/>
            <person name="Mehta T."/>
            <person name="Meldrim J."/>
            <person name="Meneus L."/>
            <person name="Mihai O."/>
            <person name="Mihalev A."/>
            <person name="Mihova T."/>
            <person name="Mittelman R."/>
            <person name="Mlenga V."/>
            <person name="Montmayeur A."/>
            <person name="Mulrain L."/>
            <person name="Navidi A."/>
            <person name="Naylor J."/>
            <person name="Negash T."/>
            <person name="Nguyen T."/>
            <person name="Nguyen N."/>
            <person name="Nicol R."/>
            <person name="Norbu C."/>
            <person name="Norbu N."/>
            <person name="Novod N."/>
            <person name="O'Neill B."/>
            <person name="Osman S."/>
            <person name="Markiewicz E."/>
            <person name="Oyono O.L."/>
            <person name="Patti C."/>
            <person name="Phunkhang P."/>
            <person name="Pierre F."/>
            <person name="Priest M."/>
            <person name="Raghuraman S."/>
            <person name="Rege F."/>
            <person name="Reyes R."/>
            <person name="Rise C."/>
            <person name="Rogov P."/>
            <person name="Ross K."/>
            <person name="Ryan E."/>
            <person name="Settipalli S."/>
            <person name="Shea T."/>
            <person name="Sherpa N."/>
            <person name="Shi L."/>
            <person name="Shih D."/>
            <person name="Sparrow T."/>
            <person name="Spaulding J."/>
            <person name="Stalker J."/>
            <person name="Stange-Thomann N."/>
            <person name="Stavropoulos S."/>
            <person name="Stone C."/>
            <person name="Strader C."/>
            <person name="Tesfaye S."/>
            <person name="Thomson T."/>
            <person name="Thoulutsang Y."/>
            <person name="Thoulutsang D."/>
            <person name="Topham K."/>
            <person name="Topping I."/>
            <person name="Tsamla T."/>
            <person name="Vassiliev H."/>
            <person name="Vo A."/>
            <person name="Wangchuk T."/>
            <person name="Wangdi T."/>
            <person name="Weiand M."/>
            <person name="Wilkinson J."/>
            <person name="Wilson A."/>
            <person name="Yadav S."/>
            <person name="Young G."/>
            <person name="Yu Q."/>
            <person name="Zembek L."/>
            <person name="Zhong D."/>
            <person name="Zimmer A."/>
            <person name="Zwirko Z."/>
            <person name="Jaffe D.B."/>
            <person name="Alvarez P."/>
            <person name="Brockman W."/>
            <person name="Butler J."/>
            <person name="Chin C."/>
            <person name="Gnerre S."/>
            <person name="Grabherr M."/>
            <person name="Kleber M."/>
            <person name="Mauceli E."/>
            <person name="MacCallum I."/>
        </authorList>
    </citation>
    <scope>NUCLEOTIDE SEQUENCE [LARGE SCALE GENOMIC DNA]</scope>
    <source>
        <strain evidence="2">Tucson 15010-1051.87</strain>
    </source>
</reference>
<organism evidence="1 2">
    <name type="scientific">Drosophila virilis</name>
    <name type="common">Fruit fly</name>
    <dbReference type="NCBI Taxonomy" id="7244"/>
    <lineage>
        <taxon>Eukaryota</taxon>
        <taxon>Metazoa</taxon>
        <taxon>Ecdysozoa</taxon>
        <taxon>Arthropoda</taxon>
        <taxon>Hexapoda</taxon>
        <taxon>Insecta</taxon>
        <taxon>Pterygota</taxon>
        <taxon>Neoptera</taxon>
        <taxon>Endopterygota</taxon>
        <taxon>Diptera</taxon>
        <taxon>Brachycera</taxon>
        <taxon>Muscomorpha</taxon>
        <taxon>Ephydroidea</taxon>
        <taxon>Drosophilidae</taxon>
        <taxon>Drosophila</taxon>
    </lineage>
</organism>
<dbReference type="InParanoid" id="A0A0Q9W3K2"/>